<sequence>MKRALDIAAIVLTSLLLLGFVALSLRGFFDPQAASARFGAPVSDAPGVLFYRVYLSRNLVIAVSGAIFLLSRQWTALAVLLTAAAVLPLFDMSVLLLNGVTPPAVHPVALALLGITAALLWWRARSVRV</sequence>
<reference evidence="2 3" key="1">
    <citation type="submission" date="2016-11" db="EMBL/GenBank/DDBJ databases">
        <authorList>
            <person name="Jaros S."/>
            <person name="Januszkiewicz K."/>
            <person name="Wedrychowicz H."/>
        </authorList>
    </citation>
    <scope>NUCLEOTIDE SEQUENCE [LARGE SCALE GENOMIC DNA]</scope>
    <source>
        <strain evidence="2 3">GAS499</strain>
    </source>
</reference>
<keyword evidence="1" id="KW-0812">Transmembrane</keyword>
<dbReference type="EMBL" id="LT670844">
    <property type="protein sequence ID" value="SHK65018.1"/>
    <property type="molecule type" value="Genomic_DNA"/>
</dbReference>
<keyword evidence="1" id="KW-0472">Membrane</keyword>
<dbReference type="Pfam" id="PF14087">
    <property type="entry name" value="DUF4267"/>
    <property type="match status" value="1"/>
</dbReference>
<dbReference type="RefSeq" id="WP_079540335.1">
    <property type="nucleotide sequence ID" value="NZ_LT670844.1"/>
</dbReference>
<feature type="transmembrane region" description="Helical" evidence="1">
    <location>
        <begin position="49"/>
        <end position="70"/>
    </location>
</feature>
<organism evidence="2 3">
    <name type="scientific">Bradyrhizobium lablabi</name>
    <dbReference type="NCBI Taxonomy" id="722472"/>
    <lineage>
        <taxon>Bacteria</taxon>
        <taxon>Pseudomonadati</taxon>
        <taxon>Pseudomonadota</taxon>
        <taxon>Alphaproteobacteria</taxon>
        <taxon>Hyphomicrobiales</taxon>
        <taxon>Nitrobacteraceae</taxon>
        <taxon>Bradyrhizobium</taxon>
    </lineage>
</organism>
<keyword evidence="1" id="KW-1133">Transmembrane helix</keyword>
<dbReference type="Proteomes" id="UP000189935">
    <property type="component" value="Chromosome I"/>
</dbReference>
<name>A0A1M6U7G4_9BRAD</name>
<feature type="transmembrane region" description="Helical" evidence="1">
    <location>
        <begin position="104"/>
        <end position="122"/>
    </location>
</feature>
<evidence type="ECO:0000313" key="2">
    <source>
        <dbReference type="EMBL" id="SHK65018.1"/>
    </source>
</evidence>
<feature type="transmembrane region" description="Helical" evidence="1">
    <location>
        <begin position="77"/>
        <end position="98"/>
    </location>
</feature>
<feature type="transmembrane region" description="Helical" evidence="1">
    <location>
        <begin position="7"/>
        <end position="29"/>
    </location>
</feature>
<dbReference type="InterPro" id="IPR025363">
    <property type="entry name" value="DUF4267"/>
</dbReference>
<protein>
    <recommendedName>
        <fullName evidence="4">DUF4267 domain-containing protein</fullName>
    </recommendedName>
</protein>
<evidence type="ECO:0000256" key="1">
    <source>
        <dbReference type="SAM" id="Phobius"/>
    </source>
</evidence>
<proteinExistence type="predicted"/>
<evidence type="ECO:0008006" key="4">
    <source>
        <dbReference type="Google" id="ProtNLM"/>
    </source>
</evidence>
<dbReference type="AlphaFoldDB" id="A0A1M6U7G4"/>
<dbReference type="OrthoDB" id="9554174at2"/>
<evidence type="ECO:0000313" key="3">
    <source>
        <dbReference type="Proteomes" id="UP000189935"/>
    </source>
</evidence>
<gene>
    <name evidence="2" type="ORF">SAMN05444159_3812</name>
</gene>
<accession>A0A1M6U7G4</accession>